<dbReference type="PROSITE" id="PS50850">
    <property type="entry name" value="MFS"/>
    <property type="match status" value="1"/>
</dbReference>
<dbReference type="Proteomes" id="UP001224661">
    <property type="component" value="Unassembled WGS sequence"/>
</dbReference>
<dbReference type="PANTHER" id="PTHR42718">
    <property type="entry name" value="MAJOR FACILITATOR SUPERFAMILY MULTIDRUG TRANSPORTER MFSC"/>
    <property type="match status" value="1"/>
</dbReference>
<keyword evidence="7" id="KW-0046">Antibiotic resistance</keyword>
<keyword evidence="2" id="KW-0813">Transport</keyword>
<gene>
    <name evidence="10" type="ORF">QIS99_25625</name>
</gene>
<evidence type="ECO:0000256" key="8">
    <source>
        <dbReference type="SAM" id="Phobius"/>
    </source>
</evidence>
<feature type="transmembrane region" description="Helical" evidence="8">
    <location>
        <begin position="358"/>
        <end position="384"/>
    </location>
</feature>
<dbReference type="Pfam" id="PF07690">
    <property type="entry name" value="MFS_1"/>
    <property type="match status" value="1"/>
</dbReference>
<accession>A0ABT6RYP8</accession>
<keyword evidence="6 8" id="KW-0472">Membrane</keyword>
<keyword evidence="5 8" id="KW-1133">Transmembrane helix</keyword>
<name>A0ABT6RYP8_9ACTN</name>
<reference evidence="10 11" key="1">
    <citation type="submission" date="2023-05" db="EMBL/GenBank/DDBJ databases">
        <title>Draft genome sequence of Streptomyces sp. B-S-A8 isolated from a cave soil in Thailand.</title>
        <authorList>
            <person name="Chamroensaksri N."/>
            <person name="Muangham S."/>
        </authorList>
    </citation>
    <scope>NUCLEOTIDE SEQUENCE [LARGE SCALE GENOMIC DNA]</scope>
    <source>
        <strain evidence="10 11">B-S-A8</strain>
    </source>
</reference>
<feature type="transmembrane region" description="Helical" evidence="8">
    <location>
        <begin position="396"/>
        <end position="419"/>
    </location>
</feature>
<organism evidence="10 11">
    <name type="scientific">Streptomyces solicavernae</name>
    <dbReference type="NCBI Taxonomy" id="3043614"/>
    <lineage>
        <taxon>Bacteria</taxon>
        <taxon>Bacillati</taxon>
        <taxon>Actinomycetota</taxon>
        <taxon>Actinomycetes</taxon>
        <taxon>Kitasatosporales</taxon>
        <taxon>Streptomycetaceae</taxon>
        <taxon>Streptomyces</taxon>
    </lineage>
</organism>
<keyword evidence="11" id="KW-1185">Reference proteome</keyword>
<dbReference type="Gene3D" id="1.20.1250.20">
    <property type="entry name" value="MFS general substrate transporter like domains"/>
    <property type="match status" value="1"/>
</dbReference>
<dbReference type="SUPFAM" id="SSF103473">
    <property type="entry name" value="MFS general substrate transporter"/>
    <property type="match status" value="1"/>
</dbReference>
<feature type="transmembrane region" description="Helical" evidence="8">
    <location>
        <begin position="161"/>
        <end position="181"/>
    </location>
</feature>
<evidence type="ECO:0000256" key="6">
    <source>
        <dbReference type="ARBA" id="ARBA00023136"/>
    </source>
</evidence>
<comment type="caution">
    <text evidence="10">The sequence shown here is derived from an EMBL/GenBank/DDBJ whole genome shotgun (WGS) entry which is preliminary data.</text>
</comment>
<evidence type="ECO:0000313" key="11">
    <source>
        <dbReference type="Proteomes" id="UP001224661"/>
    </source>
</evidence>
<feature type="transmembrane region" description="Helical" evidence="8">
    <location>
        <begin position="301"/>
        <end position="320"/>
    </location>
</feature>
<dbReference type="InterPro" id="IPR036259">
    <property type="entry name" value="MFS_trans_sf"/>
</dbReference>
<feature type="transmembrane region" description="Helical" evidence="8">
    <location>
        <begin position="128"/>
        <end position="149"/>
    </location>
</feature>
<feature type="transmembrane region" description="Helical" evidence="8">
    <location>
        <begin position="75"/>
        <end position="93"/>
    </location>
</feature>
<evidence type="ECO:0000259" key="9">
    <source>
        <dbReference type="PROSITE" id="PS50850"/>
    </source>
</evidence>
<feature type="transmembrane region" description="Helical" evidence="8">
    <location>
        <begin position="99"/>
        <end position="116"/>
    </location>
</feature>
<feature type="transmembrane region" description="Helical" evidence="8">
    <location>
        <begin position="332"/>
        <end position="352"/>
    </location>
</feature>
<feature type="transmembrane region" description="Helical" evidence="8">
    <location>
        <begin position="193"/>
        <end position="212"/>
    </location>
</feature>
<evidence type="ECO:0000256" key="3">
    <source>
        <dbReference type="ARBA" id="ARBA00022475"/>
    </source>
</evidence>
<evidence type="ECO:0000256" key="1">
    <source>
        <dbReference type="ARBA" id="ARBA00004651"/>
    </source>
</evidence>
<dbReference type="InterPro" id="IPR020846">
    <property type="entry name" value="MFS_dom"/>
</dbReference>
<dbReference type="InterPro" id="IPR011701">
    <property type="entry name" value="MFS"/>
</dbReference>
<dbReference type="PANTHER" id="PTHR42718:SF46">
    <property type="entry name" value="BLR6921 PROTEIN"/>
    <property type="match status" value="1"/>
</dbReference>
<sequence>MPRSSDTRLIAVAAFCCLVVALQQTLVVPAVPQFPRLLDTSTGLTSWLVTATLLIGAVTTAIFGRLSDLFSKRRIMIIAMSFVLAGSVLAPLGGIETLIAGRAMQGVGTALVPVAMAQMKDILPGRRVGGALAVLSSTLGVGGSIGIPLGGVMLSALGWESMFWLSAALSVASIALIAVVLPRNRPSDDSGSFDLTGAILLSVALPALLVGLSQGGIWGWGSVATLTTFGIGIVVTLGWGFLELRRTSPIVDLRTSASRPLLFTNLASLVLGILMFTNLLLTTLRLQGSEAEDGFSWSASSAGLAMIPTALVMFAVAPLSAGIAQRFGPRSVLTIGAAVTAVGYSLGLVASLNAPLAIVWTTVISAGVGIGYAALPMLVVRYAPDREIGSANGVNALLRAIGTAIASALVAALTAAMAPSGGARGGSSAEALTTIGSIGFALGAATIVLAALARASNEAPSKALPERA</sequence>
<keyword evidence="4 8" id="KW-0812">Transmembrane</keyword>
<evidence type="ECO:0000256" key="2">
    <source>
        <dbReference type="ARBA" id="ARBA00022448"/>
    </source>
</evidence>
<feature type="transmembrane region" description="Helical" evidence="8">
    <location>
        <begin position="262"/>
        <end position="281"/>
    </location>
</feature>
<protein>
    <submittedName>
        <fullName evidence="10">MFS transporter</fullName>
    </submittedName>
</protein>
<comment type="subcellular location">
    <subcellularLocation>
        <location evidence="1">Cell membrane</location>
        <topology evidence="1">Multi-pass membrane protein</topology>
    </subcellularLocation>
</comment>
<evidence type="ECO:0000256" key="5">
    <source>
        <dbReference type="ARBA" id="ARBA00022989"/>
    </source>
</evidence>
<dbReference type="RefSeq" id="WP_282516009.1">
    <property type="nucleotide sequence ID" value="NZ_JASCIR010000029.1"/>
</dbReference>
<feature type="domain" description="Major facilitator superfamily (MFS) profile" evidence="9">
    <location>
        <begin position="9"/>
        <end position="462"/>
    </location>
</feature>
<feature type="transmembrane region" description="Helical" evidence="8">
    <location>
        <begin position="431"/>
        <end position="452"/>
    </location>
</feature>
<feature type="transmembrane region" description="Helical" evidence="8">
    <location>
        <begin position="218"/>
        <end position="242"/>
    </location>
</feature>
<evidence type="ECO:0000313" key="10">
    <source>
        <dbReference type="EMBL" id="MDI3389545.1"/>
    </source>
</evidence>
<evidence type="ECO:0000256" key="7">
    <source>
        <dbReference type="ARBA" id="ARBA00023251"/>
    </source>
</evidence>
<keyword evidence="3" id="KW-1003">Cell membrane</keyword>
<feature type="transmembrane region" description="Helical" evidence="8">
    <location>
        <begin position="45"/>
        <end position="63"/>
    </location>
</feature>
<dbReference type="EMBL" id="JASCIR010000029">
    <property type="protein sequence ID" value="MDI3389545.1"/>
    <property type="molecule type" value="Genomic_DNA"/>
</dbReference>
<dbReference type="Gene3D" id="1.20.1720.10">
    <property type="entry name" value="Multidrug resistance protein D"/>
    <property type="match status" value="1"/>
</dbReference>
<proteinExistence type="predicted"/>
<evidence type="ECO:0000256" key="4">
    <source>
        <dbReference type="ARBA" id="ARBA00022692"/>
    </source>
</evidence>